<reference evidence="1 2" key="1">
    <citation type="journal article" date="2020" name="ISME J.">
        <title>Comparative genomics reveals insights into cyanobacterial evolution and habitat adaptation.</title>
        <authorList>
            <person name="Chen M.Y."/>
            <person name="Teng W.K."/>
            <person name="Zhao L."/>
            <person name="Hu C.X."/>
            <person name="Zhou Y.K."/>
            <person name="Han B.P."/>
            <person name="Song L.R."/>
            <person name="Shu W.S."/>
        </authorList>
    </citation>
    <scope>NUCLEOTIDE SEQUENCE [LARGE SCALE GENOMIC DNA]</scope>
    <source>
        <strain evidence="1 2">FACHB-1370</strain>
    </source>
</reference>
<proteinExistence type="predicted"/>
<keyword evidence="2" id="KW-1185">Reference proteome</keyword>
<evidence type="ECO:0000313" key="1">
    <source>
        <dbReference type="EMBL" id="MBD2547487.1"/>
    </source>
</evidence>
<dbReference type="Proteomes" id="UP000641954">
    <property type="component" value="Unassembled WGS sequence"/>
</dbReference>
<accession>A0ABR8EPG8</accession>
<name>A0ABR8EPG8_9CYAN</name>
<dbReference type="EMBL" id="JACJSK010000074">
    <property type="protein sequence ID" value="MBD2547487.1"/>
    <property type="molecule type" value="Genomic_DNA"/>
</dbReference>
<organism evidence="1 2">
    <name type="scientific">Planktothricoides raciborskii FACHB-1370</name>
    <dbReference type="NCBI Taxonomy" id="2949576"/>
    <lineage>
        <taxon>Bacteria</taxon>
        <taxon>Bacillati</taxon>
        <taxon>Cyanobacteriota</taxon>
        <taxon>Cyanophyceae</taxon>
        <taxon>Oscillatoriophycideae</taxon>
        <taxon>Oscillatoriales</taxon>
        <taxon>Oscillatoriaceae</taxon>
        <taxon>Planktothricoides</taxon>
    </lineage>
</organism>
<protein>
    <submittedName>
        <fullName evidence="1">Uncharacterized protein</fullName>
    </submittedName>
</protein>
<dbReference type="RefSeq" id="WP_156331706.1">
    <property type="nucleotide sequence ID" value="NZ_JACJSK010000074.1"/>
</dbReference>
<sequence>MIRFCCLCRCDLGYWRCLLPPSPPGIPWEFPDRADRREISNGSDRVGPG</sequence>
<comment type="caution">
    <text evidence="1">The sequence shown here is derived from an EMBL/GenBank/DDBJ whole genome shotgun (WGS) entry which is preliminary data.</text>
</comment>
<gene>
    <name evidence="1" type="ORF">H6G72_27405</name>
</gene>
<evidence type="ECO:0000313" key="2">
    <source>
        <dbReference type="Proteomes" id="UP000641954"/>
    </source>
</evidence>